<accession>A0A3M7Q1U1</accession>
<proteinExistence type="inferred from homology"/>
<comment type="subcellular location">
    <subcellularLocation>
        <location evidence="1">Nucleus</location>
    </subcellularLocation>
</comment>
<organism evidence="2 3">
    <name type="scientific">Brachionus plicatilis</name>
    <name type="common">Marine rotifer</name>
    <name type="synonym">Brachionus muelleri</name>
    <dbReference type="NCBI Taxonomy" id="10195"/>
    <lineage>
        <taxon>Eukaryota</taxon>
        <taxon>Metazoa</taxon>
        <taxon>Spiralia</taxon>
        <taxon>Gnathifera</taxon>
        <taxon>Rotifera</taxon>
        <taxon>Eurotatoria</taxon>
        <taxon>Monogononta</taxon>
        <taxon>Pseudotrocha</taxon>
        <taxon>Ploima</taxon>
        <taxon>Brachionidae</taxon>
        <taxon>Brachionus</taxon>
    </lineage>
</organism>
<dbReference type="PANTHER" id="PTHR13152">
    <property type="entry name" value="TFIIH, POLYPEPTIDE 4"/>
    <property type="match status" value="1"/>
</dbReference>
<sequence>MSKSLIEFKDLTSYITSLPATIIESIFDHPTTCLAIFRELPQLAKNFVMRLLLLNQEVPKVTIDSWIDSKFHEQRSESAQILSSLGIWQEVKTQAGFPAFILKNSFKENLHSGMFDLERPSKDDQSISTDPKIIEKLDNYAVERWESILKYIVNPNDARNQICNSTKEVLKFAGLMKSTDENYVPAQSGHDKDDMTSDEPVVLTAAAFQFLLWNRKVQIWYFTIQLLEYCWQQKL</sequence>
<dbReference type="AlphaFoldDB" id="A0A3M7Q1U1"/>
<dbReference type="Proteomes" id="UP000276133">
    <property type="component" value="Unassembled WGS sequence"/>
</dbReference>
<dbReference type="GO" id="GO:0006289">
    <property type="term" value="P:nucleotide-excision repair"/>
    <property type="evidence" value="ECO:0007669"/>
    <property type="project" value="InterPro"/>
</dbReference>
<dbReference type="STRING" id="10195.A0A3M7Q1U1"/>
<gene>
    <name evidence="2" type="ORF">BpHYR1_008963</name>
</gene>
<dbReference type="GO" id="GO:0001671">
    <property type="term" value="F:ATPase activator activity"/>
    <property type="evidence" value="ECO:0007669"/>
    <property type="project" value="InterPro"/>
</dbReference>
<dbReference type="InterPro" id="IPR004598">
    <property type="entry name" value="TFIIH_p52/Tfb2"/>
</dbReference>
<dbReference type="EMBL" id="REGN01007850">
    <property type="protein sequence ID" value="RNA05109.1"/>
    <property type="molecule type" value="Genomic_DNA"/>
</dbReference>
<evidence type="ECO:0000313" key="3">
    <source>
        <dbReference type="Proteomes" id="UP000276133"/>
    </source>
</evidence>
<dbReference type="OrthoDB" id="364513at2759"/>
<keyword evidence="2" id="KW-0378">Hydrolase</keyword>
<keyword evidence="1" id="KW-0804">Transcription</keyword>
<dbReference type="GO" id="GO:0000439">
    <property type="term" value="C:transcription factor TFIIH core complex"/>
    <property type="evidence" value="ECO:0007669"/>
    <property type="project" value="InterPro"/>
</dbReference>
<keyword evidence="1" id="KW-0234">DNA repair</keyword>
<keyword evidence="1" id="KW-0805">Transcription regulation</keyword>
<keyword evidence="3" id="KW-1185">Reference proteome</keyword>
<comment type="caution">
    <text evidence="2">The sequence shown here is derived from an EMBL/GenBank/DDBJ whole genome shotgun (WGS) entry which is preliminary data.</text>
</comment>
<evidence type="ECO:0000313" key="2">
    <source>
        <dbReference type="EMBL" id="RNA05109.1"/>
    </source>
</evidence>
<dbReference type="GO" id="GO:0005675">
    <property type="term" value="C:transcription factor TFIIH holo complex"/>
    <property type="evidence" value="ECO:0007669"/>
    <property type="project" value="TreeGrafter"/>
</dbReference>
<dbReference type="GO" id="GO:0003690">
    <property type="term" value="F:double-stranded DNA binding"/>
    <property type="evidence" value="ECO:0007669"/>
    <property type="project" value="TreeGrafter"/>
</dbReference>
<comment type="similarity">
    <text evidence="1">Belongs to the TFB2 family.</text>
</comment>
<keyword evidence="1" id="KW-0539">Nucleus</keyword>
<name>A0A3M7Q1U1_BRAPC</name>
<dbReference type="GO" id="GO:0016787">
    <property type="term" value="F:hydrolase activity"/>
    <property type="evidence" value="ECO:0007669"/>
    <property type="project" value="UniProtKB-KW"/>
</dbReference>
<comment type="function">
    <text evidence="1">Component of the general transcription and DNA repair factor IIH (TFIIH) core complex which is involved in general and transcription-coupled nucleotide excision repair (NER) of damaged DNA.</text>
</comment>
<reference evidence="2 3" key="1">
    <citation type="journal article" date="2018" name="Sci. Rep.">
        <title>Genomic signatures of local adaptation to the degree of environmental predictability in rotifers.</title>
        <authorList>
            <person name="Franch-Gras L."/>
            <person name="Hahn C."/>
            <person name="Garcia-Roger E.M."/>
            <person name="Carmona M.J."/>
            <person name="Serra M."/>
            <person name="Gomez A."/>
        </authorList>
    </citation>
    <scope>NUCLEOTIDE SEQUENCE [LARGE SCALE GENOMIC DNA]</scope>
    <source>
        <strain evidence="2">HYR1</strain>
    </source>
</reference>
<dbReference type="PANTHER" id="PTHR13152:SF0">
    <property type="entry name" value="GENERAL TRANSCRIPTION FACTOR IIH SUBUNIT 4"/>
    <property type="match status" value="1"/>
</dbReference>
<protein>
    <recommendedName>
        <fullName evidence="1">General transcription factor IIH subunit 4</fullName>
    </recommendedName>
</protein>
<dbReference type="Pfam" id="PF03849">
    <property type="entry name" value="Tfb2"/>
    <property type="match status" value="1"/>
</dbReference>
<evidence type="ECO:0000256" key="1">
    <source>
        <dbReference type="RuleBase" id="RU364024"/>
    </source>
</evidence>
<keyword evidence="1" id="KW-0227">DNA damage</keyword>